<keyword evidence="1 2" id="KW-0238">DNA-binding</keyword>
<dbReference type="PANTHER" id="PTHR43479">
    <property type="entry name" value="ACREF/ENVCD OPERON REPRESSOR-RELATED"/>
    <property type="match status" value="1"/>
</dbReference>
<dbReference type="PROSITE" id="PS50977">
    <property type="entry name" value="HTH_TETR_2"/>
    <property type="match status" value="1"/>
</dbReference>
<gene>
    <name evidence="4" type="ORF">F6X42_02900</name>
</gene>
<protein>
    <submittedName>
        <fullName evidence="4">TetR/AcrR family transcriptional regulator</fullName>
    </submittedName>
</protein>
<evidence type="ECO:0000256" key="2">
    <source>
        <dbReference type="PROSITE-ProRule" id="PRU00335"/>
    </source>
</evidence>
<dbReference type="SUPFAM" id="SSF46689">
    <property type="entry name" value="Homeodomain-like"/>
    <property type="match status" value="1"/>
</dbReference>
<proteinExistence type="predicted"/>
<dbReference type="Pfam" id="PF21306">
    <property type="entry name" value="TetR_C_40"/>
    <property type="match status" value="1"/>
</dbReference>
<dbReference type="EMBL" id="VZQQ01000002">
    <property type="protein sequence ID" value="MBC8745617.1"/>
    <property type="molecule type" value="Genomic_DNA"/>
</dbReference>
<organism evidence="4 5">
    <name type="scientific">Paraburkholderia podalyriae</name>
    <dbReference type="NCBI Taxonomy" id="1938811"/>
    <lineage>
        <taxon>Bacteria</taxon>
        <taxon>Pseudomonadati</taxon>
        <taxon>Pseudomonadota</taxon>
        <taxon>Betaproteobacteria</taxon>
        <taxon>Burkholderiales</taxon>
        <taxon>Burkholderiaceae</taxon>
        <taxon>Paraburkholderia</taxon>
    </lineage>
</organism>
<name>A0ABR7PGW8_9BURK</name>
<dbReference type="InterPro" id="IPR050624">
    <property type="entry name" value="HTH-type_Tx_Regulator"/>
</dbReference>
<dbReference type="Pfam" id="PF00440">
    <property type="entry name" value="TetR_N"/>
    <property type="match status" value="1"/>
</dbReference>
<dbReference type="PRINTS" id="PR00455">
    <property type="entry name" value="HTHTETR"/>
</dbReference>
<dbReference type="Proteomes" id="UP000736373">
    <property type="component" value="Unassembled WGS sequence"/>
</dbReference>
<feature type="domain" description="HTH tetR-type" evidence="3">
    <location>
        <begin position="57"/>
        <end position="117"/>
    </location>
</feature>
<dbReference type="InterPro" id="IPR009057">
    <property type="entry name" value="Homeodomain-like_sf"/>
</dbReference>
<evidence type="ECO:0000313" key="4">
    <source>
        <dbReference type="EMBL" id="MBC8745617.1"/>
    </source>
</evidence>
<dbReference type="Gene3D" id="1.10.357.10">
    <property type="entry name" value="Tetracycline Repressor, domain 2"/>
    <property type="match status" value="1"/>
</dbReference>
<accession>A0ABR7PGW8</accession>
<evidence type="ECO:0000256" key="1">
    <source>
        <dbReference type="ARBA" id="ARBA00023125"/>
    </source>
</evidence>
<feature type="DNA-binding region" description="H-T-H motif" evidence="2">
    <location>
        <begin position="80"/>
        <end position="99"/>
    </location>
</feature>
<dbReference type="InterPro" id="IPR049513">
    <property type="entry name" value="TetR_C_40"/>
</dbReference>
<keyword evidence="5" id="KW-1185">Reference proteome</keyword>
<sequence>MYIIVKMTLLSKCSVSLRIGERSVKWFAETMKSSGEKTGMAPAQLARRAEIGRERRARTRALLIEAGIRVLAEKGPDNASIDDFMAKAGLAKGTFYNHFQTREDMLTAVATDLAEELNLHIVELTAAMPDPAQRMACAVRYFVQRAADDAIWGWVILRIGLGAGPLGDSMARELTRDVREGVKSKRFLIDAERVGADVILGSGLMGIRSVLLGKTGPKHASALAASILRALGVPASEAAKIAAMKLPALDPSKLRRLS</sequence>
<reference evidence="4 5" key="1">
    <citation type="submission" date="2019-09" db="EMBL/GenBank/DDBJ databases">
        <title>Paraburkholderia podalyriae sp. nov., A South African Podalyria-associated rhizobium.</title>
        <authorList>
            <person name="Mavima L."/>
            <person name="Beukes C.W."/>
            <person name="Palmer M."/>
            <person name="De Meyer S.E."/>
            <person name="James E.K."/>
            <person name="Maluk M."/>
            <person name="Avontuur J.R."/>
            <person name="Chan W.Y."/>
            <person name="Venter S.N."/>
            <person name="Steenkamp E.T."/>
        </authorList>
    </citation>
    <scope>NUCLEOTIDE SEQUENCE [LARGE SCALE GENOMIC DNA]</scope>
    <source>
        <strain evidence="4 5">WC7.3b</strain>
    </source>
</reference>
<dbReference type="PANTHER" id="PTHR43479:SF11">
    <property type="entry name" value="ACREF_ENVCD OPERON REPRESSOR-RELATED"/>
    <property type="match status" value="1"/>
</dbReference>
<evidence type="ECO:0000313" key="5">
    <source>
        <dbReference type="Proteomes" id="UP000736373"/>
    </source>
</evidence>
<comment type="caution">
    <text evidence="4">The sequence shown here is derived from an EMBL/GenBank/DDBJ whole genome shotgun (WGS) entry which is preliminary data.</text>
</comment>
<dbReference type="InterPro" id="IPR001647">
    <property type="entry name" value="HTH_TetR"/>
</dbReference>
<evidence type="ECO:0000259" key="3">
    <source>
        <dbReference type="PROSITE" id="PS50977"/>
    </source>
</evidence>